<organism evidence="2 3">
    <name type="scientific">Pyronema omphalodes (strain CBS 100304)</name>
    <name type="common">Pyronema confluens</name>
    <dbReference type="NCBI Taxonomy" id="1076935"/>
    <lineage>
        <taxon>Eukaryota</taxon>
        <taxon>Fungi</taxon>
        <taxon>Dikarya</taxon>
        <taxon>Ascomycota</taxon>
        <taxon>Pezizomycotina</taxon>
        <taxon>Pezizomycetes</taxon>
        <taxon>Pezizales</taxon>
        <taxon>Pyronemataceae</taxon>
        <taxon>Pyronema</taxon>
    </lineage>
</organism>
<dbReference type="STRING" id="1076935.U4KUX3"/>
<dbReference type="Pfam" id="PF22939">
    <property type="entry name" value="WHD_GPIID"/>
    <property type="match status" value="1"/>
</dbReference>
<name>U4KUX3_PYROM</name>
<dbReference type="OrthoDB" id="448455at2759"/>
<accession>U4KUX3</accession>
<evidence type="ECO:0000313" key="3">
    <source>
        <dbReference type="Proteomes" id="UP000018144"/>
    </source>
</evidence>
<keyword evidence="3" id="KW-1185">Reference proteome</keyword>
<feature type="domain" description="GPI inositol-deacylase winged helix" evidence="1">
    <location>
        <begin position="26"/>
        <end position="109"/>
    </location>
</feature>
<gene>
    <name evidence="2" type="ORF">PCON_03052</name>
</gene>
<protein>
    <submittedName>
        <fullName evidence="2">Similar to ankyrin [Exophiala dermatitidis NIH/UT8656] acc. no. EHY59712</fullName>
    </submittedName>
</protein>
<dbReference type="EMBL" id="HF935211">
    <property type="protein sequence ID" value="CCX04621.1"/>
    <property type="molecule type" value="Genomic_DNA"/>
</dbReference>
<dbReference type="InterPro" id="IPR054471">
    <property type="entry name" value="GPIID_WHD"/>
</dbReference>
<reference evidence="2 3" key="1">
    <citation type="journal article" date="2013" name="PLoS Genet.">
        <title>The genome and development-dependent transcriptomes of Pyronema confluens: a window into fungal evolution.</title>
        <authorList>
            <person name="Traeger S."/>
            <person name="Altegoer F."/>
            <person name="Freitag M."/>
            <person name="Gabaldon T."/>
            <person name="Kempken F."/>
            <person name="Kumar A."/>
            <person name="Marcet-Houben M."/>
            <person name="Poggeler S."/>
            <person name="Stajich J.E."/>
            <person name="Nowrousian M."/>
        </authorList>
    </citation>
    <scope>NUCLEOTIDE SEQUENCE [LARGE SCALE GENOMIC DNA]</scope>
    <source>
        <strain evidence="3">CBS 100304</strain>
        <tissue evidence="2">Vegetative mycelium</tissue>
    </source>
</reference>
<dbReference type="Proteomes" id="UP000018144">
    <property type="component" value="Unassembled WGS sequence"/>
</dbReference>
<dbReference type="AlphaFoldDB" id="U4KUX3"/>
<evidence type="ECO:0000313" key="2">
    <source>
        <dbReference type="EMBL" id="CCX04621.1"/>
    </source>
</evidence>
<proteinExistence type="predicted"/>
<evidence type="ECO:0000259" key="1">
    <source>
        <dbReference type="Pfam" id="PF22939"/>
    </source>
</evidence>
<sequence length="110" mass="12572">MPVKLATAFEDTIGRIRNQKSERAIQAIDVLKWTFLAERQLTVTELRHALSVSFDSHDSGDDSDEGETIDWDNFPTGKSLVEWCLGLIIIDEEILTIRLVHKSLNDYLKK</sequence>